<dbReference type="EMBL" id="WJZX01000099">
    <property type="protein sequence ID" value="MCF5657257.1"/>
    <property type="molecule type" value="Genomic_DNA"/>
</dbReference>
<sequence length="171" mass="18956">MARPDHSDLHNRHYPVEEDMALQRRVWRFERIGWYALLLLIGLSLAGLFSKGPLSNAQARSADGQLWVEYQRFMRNGASDALIIHLQGKPGKPLEVAIEGELLNGFNVEMLQPQPLKASTAGEGVRLWALSDTDGRAALHVTLRSDGVGRFATRVTSANGASVQFSQFIYP</sequence>
<dbReference type="AlphaFoldDB" id="A0AAP2WJP5"/>
<keyword evidence="1" id="KW-0472">Membrane</keyword>
<evidence type="ECO:0000313" key="3">
    <source>
        <dbReference type="Proteomes" id="UP000814126"/>
    </source>
</evidence>
<evidence type="ECO:0000313" key="2">
    <source>
        <dbReference type="EMBL" id="MCF5657257.1"/>
    </source>
</evidence>
<comment type="caution">
    <text evidence="2">The sequence shown here is derived from an EMBL/GenBank/DDBJ whole genome shotgun (WGS) entry which is preliminary data.</text>
</comment>
<organism evidence="2 3">
    <name type="scientific">Pseudomonas poae</name>
    <dbReference type="NCBI Taxonomy" id="200451"/>
    <lineage>
        <taxon>Bacteria</taxon>
        <taxon>Pseudomonadati</taxon>
        <taxon>Pseudomonadota</taxon>
        <taxon>Gammaproteobacteria</taxon>
        <taxon>Pseudomonadales</taxon>
        <taxon>Pseudomonadaceae</taxon>
        <taxon>Pseudomonas</taxon>
    </lineage>
</organism>
<protein>
    <submittedName>
        <fullName evidence="2">Uncharacterized protein</fullName>
    </submittedName>
</protein>
<proteinExistence type="predicted"/>
<reference evidence="2" key="1">
    <citation type="submission" date="2019-11" db="EMBL/GenBank/DDBJ databases">
        <title>Epiphytic Pseudomonas syringae from cherry orchards.</title>
        <authorList>
            <person name="Hulin M.T."/>
        </authorList>
    </citation>
    <scope>NUCLEOTIDE SEQUENCE</scope>
    <source>
        <strain evidence="2">PA-2-1F</strain>
    </source>
</reference>
<evidence type="ECO:0000256" key="1">
    <source>
        <dbReference type="SAM" id="Phobius"/>
    </source>
</evidence>
<keyword evidence="1" id="KW-1133">Transmembrane helix</keyword>
<accession>A0AAP2WJP5</accession>
<keyword evidence="1" id="KW-0812">Transmembrane</keyword>
<dbReference type="RefSeq" id="WP_236326489.1">
    <property type="nucleotide sequence ID" value="NZ_CP142150.1"/>
</dbReference>
<dbReference type="Proteomes" id="UP000814126">
    <property type="component" value="Unassembled WGS sequence"/>
</dbReference>
<gene>
    <name evidence="2" type="ORF">GIV46_19800</name>
</gene>
<name>A0AAP2WJP5_9PSED</name>
<feature type="transmembrane region" description="Helical" evidence="1">
    <location>
        <begin position="32"/>
        <end position="50"/>
    </location>
</feature>